<dbReference type="InterPro" id="IPR007963">
    <property type="entry name" value="Peptidase_M61_catalytic"/>
</dbReference>
<feature type="domain" description="Peptidase M61 catalytic" evidence="1">
    <location>
        <begin position="277"/>
        <end position="393"/>
    </location>
</feature>
<feature type="domain" description="Peptidase M61 N-terminal" evidence="3">
    <location>
        <begin position="16"/>
        <end position="182"/>
    </location>
</feature>
<dbReference type="SUPFAM" id="SSF50156">
    <property type="entry name" value="PDZ domain-like"/>
    <property type="match status" value="1"/>
</dbReference>
<dbReference type="InterPro" id="IPR040756">
    <property type="entry name" value="Peptidase_M61_N"/>
</dbReference>
<dbReference type="InterPro" id="IPR001478">
    <property type="entry name" value="PDZ"/>
</dbReference>
<dbReference type="Pfam" id="PF13180">
    <property type="entry name" value="PDZ_2"/>
    <property type="match status" value="1"/>
</dbReference>
<dbReference type="InterPro" id="IPR036034">
    <property type="entry name" value="PDZ_sf"/>
</dbReference>
<dbReference type="OrthoDB" id="9778516at2"/>
<evidence type="ECO:0000313" key="5">
    <source>
        <dbReference type="Proteomes" id="UP000261284"/>
    </source>
</evidence>
<keyword evidence="5" id="KW-1185">Reference proteome</keyword>
<dbReference type="Gene3D" id="1.10.390.10">
    <property type="entry name" value="Neutral Protease Domain 2"/>
    <property type="match status" value="1"/>
</dbReference>
<dbReference type="Pfam" id="PF05299">
    <property type="entry name" value="Peptidase_M61"/>
    <property type="match status" value="1"/>
</dbReference>
<evidence type="ECO:0000259" key="1">
    <source>
        <dbReference type="Pfam" id="PF05299"/>
    </source>
</evidence>
<organism evidence="4 5">
    <name type="scientific">Deminuibacter soli</name>
    <dbReference type="NCBI Taxonomy" id="2291815"/>
    <lineage>
        <taxon>Bacteria</taxon>
        <taxon>Pseudomonadati</taxon>
        <taxon>Bacteroidota</taxon>
        <taxon>Chitinophagia</taxon>
        <taxon>Chitinophagales</taxon>
        <taxon>Chitinophagaceae</taxon>
        <taxon>Deminuibacter</taxon>
    </lineage>
</organism>
<protein>
    <submittedName>
        <fullName evidence="4">M61 family peptidase</fullName>
    </submittedName>
</protein>
<proteinExistence type="predicted"/>
<dbReference type="Pfam" id="PF17899">
    <property type="entry name" value="Peptidase_M61_N"/>
    <property type="match status" value="1"/>
</dbReference>
<dbReference type="SUPFAM" id="SSF55486">
    <property type="entry name" value="Metalloproteases ('zincins'), catalytic domain"/>
    <property type="match status" value="1"/>
</dbReference>
<evidence type="ECO:0000259" key="2">
    <source>
        <dbReference type="Pfam" id="PF13180"/>
    </source>
</evidence>
<evidence type="ECO:0000313" key="4">
    <source>
        <dbReference type="EMBL" id="RFM26552.1"/>
    </source>
</evidence>
<dbReference type="AlphaFoldDB" id="A0A3E1NFA8"/>
<comment type="caution">
    <text evidence="4">The sequence shown here is derived from an EMBL/GenBank/DDBJ whole genome shotgun (WGS) entry which is preliminary data.</text>
</comment>
<dbReference type="Gene3D" id="2.60.40.3650">
    <property type="match status" value="1"/>
</dbReference>
<dbReference type="InterPro" id="IPR027268">
    <property type="entry name" value="Peptidase_M4/M1_CTD_sf"/>
</dbReference>
<sequence>MATLCCLHTQAQQLVYEFSAPNAVHHEARISVTVKDAPTGAPLLFRMSRSSPGRYATHEFGKNVYDVQVTDESGTALAFTKPDGDVYRVANYTGYVQLTYTLFGNYADGTYAGIDATGYHLNMPATFMWVKGLENAPITIHFNTPADSAFTIATQLLPGKDEHTFTAPGLQYFMDSPVKIGKLKYTGFTLNNPDKTACQFRIAFDGTDNDNQLDAFGEKIKQIVTQAQAVFGETPAYDQHRYTFLASINPYVKGDGMEHRNSTMISIPVAFDGSNRLLGVFAHEFFHCWNVERIRPKTIEPFNFEKSNESDGLWLAEGFTQYYGELLKERAGFTTPADYCNTLSGLINAKQNTPGAKYYSPIESSQHAVFVDAGVSIDQTNYPNMFTSYYMYGGATALALDLTLRSRFNTTLDNYMRALWKKFGKTEIAYTMDGLQQVLAEVTGDKAFAASFFKQYIHGHTSFDYAPLLANAGMQLVAAEPGKAWLGNVQYTTGKNNELIISSNTRRDTPFYMAGIDNSDTLLSVDGREVHAEKDMDAILAAHKPGDVLPVIYKHRDITMKVTVTSAQNPQYKVLLRETADNSGNISPTEQQFRSNWLGKK</sequence>
<dbReference type="PIRSF" id="PIRSF016493">
    <property type="entry name" value="Glycyl_aminpptds"/>
    <property type="match status" value="1"/>
</dbReference>
<dbReference type="EMBL" id="QTJU01000009">
    <property type="protein sequence ID" value="RFM26552.1"/>
    <property type="molecule type" value="Genomic_DNA"/>
</dbReference>
<gene>
    <name evidence="4" type="ORF">DXN05_20065</name>
</gene>
<evidence type="ECO:0000259" key="3">
    <source>
        <dbReference type="Pfam" id="PF17899"/>
    </source>
</evidence>
<name>A0A3E1NFA8_9BACT</name>
<dbReference type="Proteomes" id="UP000261284">
    <property type="component" value="Unassembled WGS sequence"/>
</dbReference>
<reference evidence="4 5" key="1">
    <citation type="submission" date="2018-08" db="EMBL/GenBank/DDBJ databases">
        <title>Chitinophagaceae sp. K23C18032701, a novel bacterium isolated from forest soil.</title>
        <authorList>
            <person name="Wang C."/>
        </authorList>
    </citation>
    <scope>NUCLEOTIDE SEQUENCE [LARGE SCALE GENOMIC DNA]</scope>
    <source>
        <strain evidence="4 5">K23C18032701</strain>
    </source>
</reference>
<accession>A0A3E1NFA8</accession>
<dbReference type="InterPro" id="IPR024191">
    <property type="entry name" value="Peptidase_M61"/>
</dbReference>
<feature type="domain" description="PDZ" evidence="2">
    <location>
        <begin position="504"/>
        <end position="564"/>
    </location>
</feature>
<dbReference type="Gene3D" id="2.30.42.10">
    <property type="match status" value="1"/>
</dbReference>